<keyword evidence="1" id="KW-0472">Membrane</keyword>
<keyword evidence="1" id="KW-1133">Transmembrane helix</keyword>
<organism evidence="2 3">
    <name type="scientific">Aspergillus granulosus</name>
    <dbReference type="NCBI Taxonomy" id="176169"/>
    <lineage>
        <taxon>Eukaryota</taxon>
        <taxon>Fungi</taxon>
        <taxon>Dikarya</taxon>
        <taxon>Ascomycota</taxon>
        <taxon>Pezizomycotina</taxon>
        <taxon>Eurotiomycetes</taxon>
        <taxon>Eurotiomycetidae</taxon>
        <taxon>Eurotiales</taxon>
        <taxon>Aspergillaceae</taxon>
        <taxon>Aspergillus</taxon>
        <taxon>Aspergillus subgen. Nidulantes</taxon>
    </lineage>
</organism>
<gene>
    <name evidence="2" type="ORF">BJX63DRAFT_321014</name>
</gene>
<accession>A0ABR4H4E8</accession>
<dbReference type="EMBL" id="JBFXLT010000073">
    <property type="protein sequence ID" value="KAL2810323.1"/>
    <property type="molecule type" value="Genomic_DNA"/>
</dbReference>
<evidence type="ECO:0000313" key="3">
    <source>
        <dbReference type="Proteomes" id="UP001610334"/>
    </source>
</evidence>
<sequence>MAFELVRTMTVGSLVARQCCLIVLYFATTIITHIPIRWLLVSNPPRSQHPSLHGSRLFMGDPPHHLECKGQGLSILFFDLSPTMELDILALHVDYPIRIILLTLCEHGHRVISASL</sequence>
<reference evidence="2 3" key="1">
    <citation type="submission" date="2024-07" db="EMBL/GenBank/DDBJ databases">
        <title>Section-level genome sequencing and comparative genomics of Aspergillus sections Usti and Cavernicolus.</title>
        <authorList>
            <consortium name="Lawrence Berkeley National Laboratory"/>
            <person name="Nybo J.L."/>
            <person name="Vesth T.C."/>
            <person name="Theobald S."/>
            <person name="Frisvad J.C."/>
            <person name="Larsen T.O."/>
            <person name="Kjaerboelling I."/>
            <person name="Rothschild-Mancinelli K."/>
            <person name="Lyhne E.K."/>
            <person name="Kogle M.E."/>
            <person name="Barry K."/>
            <person name="Clum A."/>
            <person name="Na H."/>
            <person name="Ledsgaard L."/>
            <person name="Lin J."/>
            <person name="Lipzen A."/>
            <person name="Kuo A."/>
            <person name="Riley R."/>
            <person name="Mondo S."/>
            <person name="Labutti K."/>
            <person name="Haridas S."/>
            <person name="Pangalinan J."/>
            <person name="Salamov A.A."/>
            <person name="Simmons B.A."/>
            <person name="Magnuson J.K."/>
            <person name="Chen J."/>
            <person name="Drula E."/>
            <person name="Henrissat B."/>
            <person name="Wiebenga A."/>
            <person name="Lubbers R.J."/>
            <person name="Gomes A.C."/>
            <person name="Makela M.R."/>
            <person name="Stajich J."/>
            <person name="Grigoriev I.V."/>
            <person name="Mortensen U.H."/>
            <person name="De Vries R.P."/>
            <person name="Baker S.E."/>
            <person name="Andersen M.R."/>
        </authorList>
    </citation>
    <scope>NUCLEOTIDE SEQUENCE [LARGE SCALE GENOMIC DNA]</scope>
    <source>
        <strain evidence="2 3">CBS 588.65</strain>
    </source>
</reference>
<proteinExistence type="predicted"/>
<evidence type="ECO:0000256" key="1">
    <source>
        <dbReference type="SAM" id="Phobius"/>
    </source>
</evidence>
<name>A0ABR4H4E8_9EURO</name>
<keyword evidence="3" id="KW-1185">Reference proteome</keyword>
<feature type="transmembrane region" description="Helical" evidence="1">
    <location>
        <begin position="15"/>
        <end position="40"/>
    </location>
</feature>
<dbReference type="Proteomes" id="UP001610334">
    <property type="component" value="Unassembled WGS sequence"/>
</dbReference>
<evidence type="ECO:0000313" key="2">
    <source>
        <dbReference type="EMBL" id="KAL2810323.1"/>
    </source>
</evidence>
<keyword evidence="1" id="KW-0812">Transmembrane</keyword>
<protein>
    <submittedName>
        <fullName evidence="2">Uncharacterized protein</fullName>
    </submittedName>
</protein>
<comment type="caution">
    <text evidence="2">The sequence shown here is derived from an EMBL/GenBank/DDBJ whole genome shotgun (WGS) entry which is preliminary data.</text>
</comment>